<keyword evidence="3 6" id="KW-0812">Transmembrane</keyword>
<proteinExistence type="inferred from homology"/>
<dbReference type="PANTHER" id="PTHR32322:SF2">
    <property type="entry name" value="EAMA DOMAIN-CONTAINING PROTEIN"/>
    <property type="match status" value="1"/>
</dbReference>
<reference evidence="8" key="1">
    <citation type="submission" date="2019-12" db="EMBL/GenBank/DDBJ databases">
        <title>Hybrid Genome Assemblies of two High G+C Isolates from Undergraduate Microbiology Courses.</title>
        <authorList>
            <person name="Ne Ville C.J."/>
            <person name="Enright D."/>
            <person name="Hernandez I."/>
            <person name="Dodsworth J."/>
            <person name="Orwin P.M."/>
        </authorList>
    </citation>
    <scope>NUCLEOTIDE SEQUENCE [LARGE SCALE GENOMIC DNA]</scope>
    <source>
        <strain evidence="8">Neo</strain>
    </source>
</reference>
<evidence type="ECO:0000313" key="8">
    <source>
        <dbReference type="EMBL" id="QGW79532.1"/>
    </source>
</evidence>
<dbReference type="Proteomes" id="UP000426235">
    <property type="component" value="Chromosome"/>
</dbReference>
<dbReference type="InterPro" id="IPR000620">
    <property type="entry name" value="EamA_dom"/>
</dbReference>
<evidence type="ECO:0000256" key="2">
    <source>
        <dbReference type="ARBA" id="ARBA00007362"/>
    </source>
</evidence>
<evidence type="ECO:0000313" key="9">
    <source>
        <dbReference type="Proteomes" id="UP000426235"/>
    </source>
</evidence>
<dbReference type="RefSeq" id="WP_157194403.1">
    <property type="nucleotide sequence ID" value="NZ_CP046621.1"/>
</dbReference>
<feature type="transmembrane region" description="Helical" evidence="6">
    <location>
        <begin position="120"/>
        <end position="144"/>
    </location>
</feature>
<dbReference type="Pfam" id="PF00892">
    <property type="entry name" value="EamA"/>
    <property type="match status" value="2"/>
</dbReference>
<keyword evidence="4 6" id="KW-1133">Transmembrane helix</keyword>
<evidence type="ECO:0000256" key="3">
    <source>
        <dbReference type="ARBA" id="ARBA00022692"/>
    </source>
</evidence>
<feature type="transmembrane region" description="Helical" evidence="6">
    <location>
        <begin position="180"/>
        <end position="198"/>
    </location>
</feature>
<feature type="transmembrane region" description="Helical" evidence="6">
    <location>
        <begin position="264"/>
        <end position="281"/>
    </location>
</feature>
<dbReference type="InterPro" id="IPR050638">
    <property type="entry name" value="AA-Vitamin_Transporters"/>
</dbReference>
<evidence type="ECO:0000256" key="4">
    <source>
        <dbReference type="ARBA" id="ARBA00022989"/>
    </source>
</evidence>
<dbReference type="PANTHER" id="PTHR32322">
    <property type="entry name" value="INNER MEMBRANE TRANSPORTER"/>
    <property type="match status" value="1"/>
</dbReference>
<feature type="domain" description="EamA" evidence="7">
    <location>
        <begin position="7"/>
        <end position="135"/>
    </location>
</feature>
<accession>A0A6I6GY68</accession>
<evidence type="ECO:0000259" key="7">
    <source>
        <dbReference type="Pfam" id="PF00892"/>
    </source>
</evidence>
<protein>
    <submittedName>
        <fullName evidence="8">EamA family transporter</fullName>
    </submittedName>
</protein>
<evidence type="ECO:0000256" key="5">
    <source>
        <dbReference type="ARBA" id="ARBA00023136"/>
    </source>
</evidence>
<feature type="transmembrane region" description="Helical" evidence="6">
    <location>
        <begin position="210"/>
        <end position="229"/>
    </location>
</feature>
<sequence>MNYAFPLLAILIWAGNTVVTKMSAGAIFPAEIGFYRWLLAGLLFTPFLLRPMLRNWAEIRRNLGKIFILGVLGMAVYQSLAYFAAAITSATNMGIILSLMPLMSLALAIISLGQRLTFGALIGAVVSFVGVLVVVSAGDLGALLHHGVNGGDAMMLIATLAYALYSTLLKKWQLRLPPLLLLYLQVLVAIVVLFPLFLFSDRTGLGPGNIGLVLYACVLASMVAPLAWMQAVSRLGPSRTTLFFNLLPAITAVIAAVVLDEQLARYHLFGGLLTLAGVILAERWKTPIRPTPVTAPQP</sequence>
<comment type="similarity">
    <text evidence="2">Belongs to the EamA transporter family.</text>
</comment>
<dbReference type="GO" id="GO:0016020">
    <property type="term" value="C:membrane"/>
    <property type="evidence" value="ECO:0007669"/>
    <property type="project" value="UniProtKB-SubCell"/>
</dbReference>
<keyword evidence="9" id="KW-1185">Reference proteome</keyword>
<evidence type="ECO:0000256" key="6">
    <source>
        <dbReference type="SAM" id="Phobius"/>
    </source>
</evidence>
<gene>
    <name evidence="8" type="ORF">GPJ81_23475</name>
</gene>
<keyword evidence="5 6" id="KW-0472">Membrane</keyword>
<feature type="domain" description="EamA" evidence="7">
    <location>
        <begin position="151"/>
        <end position="280"/>
    </location>
</feature>
<dbReference type="AlphaFoldDB" id="A0A6I6GY68"/>
<organism evidence="8 9">
    <name type="scientific">Pseudomonas alkylphenolica</name>
    <dbReference type="NCBI Taxonomy" id="237609"/>
    <lineage>
        <taxon>Bacteria</taxon>
        <taxon>Pseudomonadati</taxon>
        <taxon>Pseudomonadota</taxon>
        <taxon>Gammaproteobacteria</taxon>
        <taxon>Pseudomonadales</taxon>
        <taxon>Pseudomonadaceae</taxon>
        <taxon>Pseudomonas</taxon>
    </lineage>
</organism>
<name>A0A6I6GY68_9PSED</name>
<feature type="transmembrane region" description="Helical" evidence="6">
    <location>
        <begin position="65"/>
        <end position="87"/>
    </location>
</feature>
<feature type="transmembrane region" description="Helical" evidence="6">
    <location>
        <begin position="93"/>
        <end position="113"/>
    </location>
</feature>
<comment type="subcellular location">
    <subcellularLocation>
        <location evidence="1">Membrane</location>
        <topology evidence="1">Multi-pass membrane protein</topology>
    </subcellularLocation>
</comment>
<feature type="transmembrane region" description="Helical" evidence="6">
    <location>
        <begin position="150"/>
        <end position="168"/>
    </location>
</feature>
<evidence type="ECO:0000256" key="1">
    <source>
        <dbReference type="ARBA" id="ARBA00004141"/>
    </source>
</evidence>
<dbReference type="InterPro" id="IPR037185">
    <property type="entry name" value="EmrE-like"/>
</dbReference>
<dbReference type="SUPFAM" id="SSF103481">
    <property type="entry name" value="Multidrug resistance efflux transporter EmrE"/>
    <property type="match status" value="2"/>
</dbReference>
<dbReference type="EMBL" id="CP046621">
    <property type="protein sequence ID" value="QGW79532.1"/>
    <property type="molecule type" value="Genomic_DNA"/>
</dbReference>
<feature type="transmembrane region" description="Helical" evidence="6">
    <location>
        <begin position="34"/>
        <end position="53"/>
    </location>
</feature>
<feature type="transmembrane region" description="Helical" evidence="6">
    <location>
        <begin position="241"/>
        <end position="258"/>
    </location>
</feature>